<dbReference type="Proteomes" id="UP001148834">
    <property type="component" value="Unassembled WGS sequence"/>
</dbReference>
<proteinExistence type="predicted"/>
<organism evidence="1 2">
    <name type="scientific">Glaesserella parasuis</name>
    <name type="common">Haemophilus parasuis</name>
    <dbReference type="NCBI Taxonomy" id="738"/>
    <lineage>
        <taxon>Bacteria</taxon>
        <taxon>Pseudomonadati</taxon>
        <taxon>Pseudomonadota</taxon>
        <taxon>Gammaproteobacteria</taxon>
        <taxon>Pasteurellales</taxon>
        <taxon>Pasteurellaceae</taxon>
        <taxon>Glaesserella</taxon>
    </lineage>
</organism>
<gene>
    <name evidence="1" type="ORF">N5925_07305</name>
</gene>
<dbReference type="EMBL" id="JAODIR010000036">
    <property type="protein sequence ID" value="MDD2168399.1"/>
    <property type="molecule type" value="Genomic_DNA"/>
</dbReference>
<comment type="caution">
    <text evidence="1">The sequence shown here is derived from an EMBL/GenBank/DDBJ whole genome shotgun (WGS) entry which is preliminary data.</text>
</comment>
<protein>
    <submittedName>
        <fullName evidence="1">Uncharacterized protein</fullName>
    </submittedName>
</protein>
<evidence type="ECO:0000313" key="1">
    <source>
        <dbReference type="EMBL" id="MDD2168399.1"/>
    </source>
</evidence>
<feature type="non-terminal residue" evidence="1">
    <location>
        <position position="1"/>
    </location>
</feature>
<reference evidence="1" key="1">
    <citation type="submission" date="2022-09" db="EMBL/GenBank/DDBJ databases">
        <title>Molecular characterization of Glaesserella parasuis strains circulating in commercial swine farms using whole-genome sequencing.</title>
        <authorList>
            <person name="Mugabi R."/>
            <person name="Clavijo M."/>
            <person name="Li G."/>
        </authorList>
    </citation>
    <scope>NUCLEOTIDE SEQUENCE</scope>
    <source>
        <strain evidence="1">0435-53</strain>
    </source>
</reference>
<dbReference type="AlphaFoldDB" id="A0AA42EDB5"/>
<name>A0AA42EDB5_GLAPU</name>
<accession>A0AA42EDB5</accession>
<evidence type="ECO:0000313" key="2">
    <source>
        <dbReference type="Proteomes" id="UP001148834"/>
    </source>
</evidence>
<sequence>CNSVCPPSLTLPRKRGRGLFDTSGQILQTICQNRPLATKDFQLKWATISRTKTSNQGQKRERLS</sequence>